<dbReference type="SUPFAM" id="SSF53187">
    <property type="entry name" value="Zn-dependent exopeptidases"/>
    <property type="match status" value="1"/>
</dbReference>
<evidence type="ECO:0000256" key="6">
    <source>
        <dbReference type="ARBA" id="ARBA00022645"/>
    </source>
</evidence>
<feature type="signal peptide" evidence="18">
    <location>
        <begin position="1"/>
        <end position="19"/>
    </location>
</feature>
<keyword evidence="13" id="KW-0482">Metalloprotease</keyword>
<dbReference type="GO" id="GO:0005615">
    <property type="term" value="C:extracellular space"/>
    <property type="evidence" value="ECO:0007669"/>
    <property type="project" value="TreeGrafter"/>
</dbReference>
<reference evidence="20" key="1">
    <citation type="submission" date="2023-01" db="EMBL/GenBank/DDBJ databases">
        <title>Genome assembly of the deep-sea coral Lophelia pertusa.</title>
        <authorList>
            <person name="Herrera S."/>
            <person name="Cordes E."/>
        </authorList>
    </citation>
    <scope>NUCLEOTIDE SEQUENCE</scope>
    <source>
        <strain evidence="20">USNM1676648</strain>
        <tissue evidence="20">Polyp</tissue>
    </source>
</reference>
<evidence type="ECO:0000256" key="16">
    <source>
        <dbReference type="ARBA" id="ARBA00057299"/>
    </source>
</evidence>
<protein>
    <submittedName>
        <fullName evidence="20">Corticosteroid- binding protein</fullName>
    </submittedName>
</protein>
<sequence length="419" mass="47625">MAPSLFYLAFLSLAVTAFAGEKLIRIMPGNSNELEFLSSLEGKEELELDFWKAPHKVGLAVDIHVTEDAYKILAIMLKEQNIQFQIVIFDVEKMVDEERDGVQARGSSASFYSNYHPLEEIVQELRNLASEYSQIAEVFSVGRSYEGRDQLAIKLKGKFAPNKKVFFMNCGIHAREWVSPATCMYMIKQIVSKYGKDPSVTAMLDKMDFVIMPVLNVDGYVFTWNPSSRRNRMWRKTRKPNRGSRCVGTDPNRNWDYGWGRPGASSNPCSDAYRGTHAFSEVEVRNVANYLKSLSERGQIAGYMDIHAYSQLWMTPWGYTKQPSRDHNELMRVSRYAVGAIRSAGSGTSYRYGPSSVIIYKNSGGSKDYTYGALNIKYSFALELRDRGRYGFLLPANQIVPTGMETFEGIKEMARQMRL</sequence>
<proteinExistence type="inferred from homology"/>
<evidence type="ECO:0000256" key="14">
    <source>
        <dbReference type="ARBA" id="ARBA00023145"/>
    </source>
</evidence>
<evidence type="ECO:0000256" key="18">
    <source>
        <dbReference type="SAM" id="SignalP"/>
    </source>
</evidence>
<dbReference type="FunFam" id="3.30.70.340:FF:000001">
    <property type="entry name" value="Carboxypeptidase A5"/>
    <property type="match status" value="1"/>
</dbReference>
<evidence type="ECO:0000313" key="21">
    <source>
        <dbReference type="Proteomes" id="UP001163046"/>
    </source>
</evidence>
<evidence type="ECO:0000256" key="2">
    <source>
        <dbReference type="ARBA" id="ARBA00003091"/>
    </source>
</evidence>
<dbReference type="GO" id="GO:0004181">
    <property type="term" value="F:metallocarboxypeptidase activity"/>
    <property type="evidence" value="ECO:0007669"/>
    <property type="project" value="InterPro"/>
</dbReference>
<evidence type="ECO:0000256" key="17">
    <source>
        <dbReference type="PROSITE-ProRule" id="PRU01379"/>
    </source>
</evidence>
<keyword evidence="12" id="KW-0843">Virulence</keyword>
<dbReference type="GO" id="GO:0006508">
    <property type="term" value="P:proteolysis"/>
    <property type="evidence" value="ECO:0007669"/>
    <property type="project" value="UniProtKB-KW"/>
</dbReference>
<keyword evidence="7" id="KW-0645">Protease</keyword>
<dbReference type="EMBL" id="MU826371">
    <property type="protein sequence ID" value="KAJ7377897.1"/>
    <property type="molecule type" value="Genomic_DNA"/>
</dbReference>
<keyword evidence="11" id="KW-0862">Zinc</keyword>
<comment type="cofactor">
    <cofactor evidence="1">
        <name>Zn(2+)</name>
        <dbReference type="ChEBI" id="CHEBI:29105"/>
    </cofactor>
</comment>
<evidence type="ECO:0000313" key="20">
    <source>
        <dbReference type="EMBL" id="KAJ7377897.1"/>
    </source>
</evidence>
<dbReference type="InterPro" id="IPR003146">
    <property type="entry name" value="M14A_act_pep"/>
</dbReference>
<dbReference type="Gene3D" id="3.30.70.340">
    <property type="entry name" value="Metallocarboxypeptidase-like"/>
    <property type="match status" value="1"/>
</dbReference>
<dbReference type="SUPFAM" id="SSF54897">
    <property type="entry name" value="Protease propeptides/inhibitors"/>
    <property type="match status" value="1"/>
</dbReference>
<feature type="chain" id="PRO_5040834290" evidence="18">
    <location>
        <begin position="20"/>
        <end position="419"/>
    </location>
</feature>
<dbReference type="OrthoDB" id="3626597at2759"/>
<feature type="active site" description="Proton donor/acceptor" evidence="17">
    <location>
        <position position="383"/>
    </location>
</feature>
<accession>A0A9W9ZA60</accession>
<dbReference type="InterPro" id="IPR057246">
    <property type="entry name" value="CARBOXYPEPT_ZN_1"/>
</dbReference>
<comment type="similarity">
    <text evidence="4 17">Belongs to the peptidase M14 family.</text>
</comment>
<keyword evidence="10" id="KW-0378">Hydrolase</keyword>
<dbReference type="Pfam" id="PF02244">
    <property type="entry name" value="Propep_M14"/>
    <property type="match status" value="1"/>
</dbReference>
<evidence type="ECO:0000256" key="13">
    <source>
        <dbReference type="ARBA" id="ARBA00023049"/>
    </source>
</evidence>
<keyword evidence="9 18" id="KW-0732">Signal</keyword>
<evidence type="ECO:0000256" key="7">
    <source>
        <dbReference type="ARBA" id="ARBA00022670"/>
    </source>
</evidence>
<keyword evidence="21" id="KW-1185">Reference proteome</keyword>
<feature type="domain" description="Peptidase M14" evidence="19">
    <location>
        <begin position="114"/>
        <end position="417"/>
    </location>
</feature>
<dbReference type="InterPro" id="IPR036990">
    <property type="entry name" value="M14A-like_propep"/>
</dbReference>
<gene>
    <name evidence="20" type="primary">CPB2_1</name>
    <name evidence="20" type="ORF">OS493_025791</name>
</gene>
<dbReference type="Proteomes" id="UP001163046">
    <property type="component" value="Unassembled WGS sequence"/>
</dbReference>
<evidence type="ECO:0000256" key="15">
    <source>
        <dbReference type="ARBA" id="ARBA00023157"/>
    </source>
</evidence>
<dbReference type="PROSITE" id="PS52035">
    <property type="entry name" value="PEPTIDASE_M14"/>
    <property type="match status" value="1"/>
</dbReference>
<evidence type="ECO:0000256" key="4">
    <source>
        <dbReference type="ARBA" id="ARBA00005988"/>
    </source>
</evidence>
<organism evidence="20 21">
    <name type="scientific">Desmophyllum pertusum</name>
    <dbReference type="NCBI Taxonomy" id="174260"/>
    <lineage>
        <taxon>Eukaryota</taxon>
        <taxon>Metazoa</taxon>
        <taxon>Cnidaria</taxon>
        <taxon>Anthozoa</taxon>
        <taxon>Hexacorallia</taxon>
        <taxon>Scleractinia</taxon>
        <taxon>Caryophylliina</taxon>
        <taxon>Caryophylliidae</taxon>
        <taxon>Desmophyllum</taxon>
    </lineage>
</organism>
<keyword evidence="15" id="KW-1015">Disulfide bond</keyword>
<comment type="caution">
    <text evidence="20">The sequence shown here is derived from an EMBL/GenBank/DDBJ whole genome shotgun (WGS) entry which is preliminary data.</text>
</comment>
<dbReference type="FunFam" id="3.40.630.10:FF:000040">
    <property type="entry name" value="zinc carboxypeptidase"/>
    <property type="match status" value="1"/>
</dbReference>
<keyword evidence="6" id="KW-0121">Carboxypeptidase</keyword>
<evidence type="ECO:0000256" key="9">
    <source>
        <dbReference type="ARBA" id="ARBA00022729"/>
    </source>
</evidence>
<evidence type="ECO:0000256" key="8">
    <source>
        <dbReference type="ARBA" id="ARBA00022723"/>
    </source>
</evidence>
<dbReference type="GO" id="GO:0008270">
    <property type="term" value="F:zinc ion binding"/>
    <property type="evidence" value="ECO:0007669"/>
    <property type="project" value="InterPro"/>
</dbReference>
<dbReference type="InterPro" id="IPR000834">
    <property type="entry name" value="Peptidase_M14"/>
</dbReference>
<evidence type="ECO:0000256" key="3">
    <source>
        <dbReference type="ARBA" id="ARBA00004613"/>
    </source>
</evidence>
<evidence type="ECO:0000256" key="1">
    <source>
        <dbReference type="ARBA" id="ARBA00001947"/>
    </source>
</evidence>
<dbReference type="PANTHER" id="PTHR11705:SF143">
    <property type="entry name" value="SLL0236 PROTEIN"/>
    <property type="match status" value="1"/>
</dbReference>
<evidence type="ECO:0000256" key="11">
    <source>
        <dbReference type="ARBA" id="ARBA00022833"/>
    </source>
</evidence>
<dbReference type="Pfam" id="PF00246">
    <property type="entry name" value="Peptidase_M14"/>
    <property type="match status" value="1"/>
</dbReference>
<keyword evidence="5" id="KW-0964">Secreted</keyword>
<dbReference type="PROSITE" id="PS00132">
    <property type="entry name" value="CARBOXYPEPT_ZN_1"/>
    <property type="match status" value="1"/>
</dbReference>
<dbReference type="CDD" id="cd03860">
    <property type="entry name" value="M14_CP_A-B_like"/>
    <property type="match status" value="1"/>
</dbReference>
<comment type="function">
    <text evidence="16">Involved in the digestion of the blood meal.</text>
</comment>
<dbReference type="PANTHER" id="PTHR11705">
    <property type="entry name" value="PROTEASE FAMILY M14 CARBOXYPEPTIDASE A,B"/>
    <property type="match status" value="1"/>
</dbReference>
<keyword evidence="8" id="KW-0479">Metal-binding</keyword>
<evidence type="ECO:0000256" key="12">
    <source>
        <dbReference type="ARBA" id="ARBA00023026"/>
    </source>
</evidence>
<evidence type="ECO:0000256" key="5">
    <source>
        <dbReference type="ARBA" id="ARBA00022525"/>
    </source>
</evidence>
<dbReference type="SMART" id="SM00631">
    <property type="entry name" value="Zn_pept"/>
    <property type="match status" value="1"/>
</dbReference>
<dbReference type="Gene3D" id="3.40.630.10">
    <property type="entry name" value="Zn peptidases"/>
    <property type="match status" value="1"/>
</dbReference>
<name>A0A9W9ZA60_9CNID</name>
<comment type="subcellular location">
    <subcellularLocation>
        <location evidence="3">Secreted</location>
    </subcellularLocation>
</comment>
<evidence type="ECO:0000259" key="19">
    <source>
        <dbReference type="PROSITE" id="PS52035"/>
    </source>
</evidence>
<evidence type="ECO:0000256" key="10">
    <source>
        <dbReference type="ARBA" id="ARBA00022801"/>
    </source>
</evidence>
<comment type="function">
    <text evidence="2">Extracellular metalloprotease that contributes to pathogenicity.</text>
</comment>
<dbReference type="AlphaFoldDB" id="A0A9W9ZA60"/>
<dbReference type="PRINTS" id="PR00765">
    <property type="entry name" value="CRBOXYPTASEA"/>
</dbReference>
<keyword evidence="14" id="KW-0865">Zymogen</keyword>